<proteinExistence type="predicted"/>
<sequence length="265" mass="29962">MNLFTTKDGVALNYRTSGEGNAIVMIHTALDNLSIYNELENAFNKTHQVVLIDLRGHGYSDKPNGIEFKTYAEDIKALLDYLYIPECSLIGHELGGSVAASFVAQYPDMATTLILVNPTLLNEITPEERLYRKYSDKVRNWEQEAQQKFFDKHLYYSKRAAKKVLKQVDDTNAIATKAELTAVKESFNNNQIMHYLGEIHLPTLIIAGQHGERTTVVEAKEVGDYIGDVSFEVFEKAGLYPFIEQQEKFLDVVAGFIKANEKTKI</sequence>
<evidence type="ECO:0000256" key="1">
    <source>
        <dbReference type="ARBA" id="ARBA00022801"/>
    </source>
</evidence>
<dbReference type="PANTHER" id="PTHR43798">
    <property type="entry name" value="MONOACYLGLYCEROL LIPASE"/>
    <property type="match status" value="1"/>
</dbReference>
<dbReference type="Proteomes" id="UP001152422">
    <property type="component" value="Unassembled WGS sequence"/>
</dbReference>
<dbReference type="RefSeq" id="WP_277583399.1">
    <property type="nucleotide sequence ID" value="NZ_JAMBPY010000005.1"/>
</dbReference>
<dbReference type="AlphaFoldDB" id="A0A9X4R109"/>
<keyword evidence="1 3" id="KW-0378">Hydrolase</keyword>
<name>A0A9X4R109_9STAP</name>
<organism evidence="3 4">
    <name type="scientific">Staphylococcus equorum</name>
    <dbReference type="NCBI Taxonomy" id="246432"/>
    <lineage>
        <taxon>Bacteria</taxon>
        <taxon>Bacillati</taxon>
        <taxon>Bacillota</taxon>
        <taxon>Bacilli</taxon>
        <taxon>Bacillales</taxon>
        <taxon>Staphylococcaceae</taxon>
        <taxon>Staphylococcus</taxon>
    </lineage>
</organism>
<dbReference type="Gene3D" id="3.40.50.1820">
    <property type="entry name" value="alpha/beta hydrolase"/>
    <property type="match status" value="1"/>
</dbReference>
<evidence type="ECO:0000259" key="2">
    <source>
        <dbReference type="Pfam" id="PF00561"/>
    </source>
</evidence>
<evidence type="ECO:0000313" key="3">
    <source>
        <dbReference type="EMBL" id="MDG0846627.1"/>
    </source>
</evidence>
<comment type="caution">
    <text evidence="3">The sequence shown here is derived from an EMBL/GenBank/DDBJ whole genome shotgun (WGS) entry which is preliminary data.</text>
</comment>
<dbReference type="Pfam" id="PF00561">
    <property type="entry name" value="Abhydrolase_1"/>
    <property type="match status" value="1"/>
</dbReference>
<reference evidence="3" key="1">
    <citation type="submission" date="2022-05" db="EMBL/GenBank/DDBJ databases">
        <title>Comparative genomics of Staphylococcus equorum isolates.</title>
        <authorList>
            <person name="Luelf R.H."/>
        </authorList>
    </citation>
    <scope>NUCLEOTIDE SEQUENCE</scope>
    <source>
        <strain evidence="3">TMW 2.2497</strain>
    </source>
</reference>
<dbReference type="SUPFAM" id="SSF53474">
    <property type="entry name" value="alpha/beta-Hydrolases"/>
    <property type="match status" value="1"/>
</dbReference>
<gene>
    <name evidence="3" type="ORF">M4L89_10380</name>
</gene>
<feature type="domain" description="AB hydrolase-1" evidence="2">
    <location>
        <begin position="21"/>
        <end position="244"/>
    </location>
</feature>
<keyword evidence="4" id="KW-1185">Reference proteome</keyword>
<dbReference type="PANTHER" id="PTHR43798:SF31">
    <property type="entry name" value="AB HYDROLASE SUPERFAMILY PROTEIN YCLE"/>
    <property type="match status" value="1"/>
</dbReference>
<dbReference type="GO" id="GO:0016020">
    <property type="term" value="C:membrane"/>
    <property type="evidence" value="ECO:0007669"/>
    <property type="project" value="TreeGrafter"/>
</dbReference>
<dbReference type="InterPro" id="IPR000073">
    <property type="entry name" value="AB_hydrolase_1"/>
</dbReference>
<evidence type="ECO:0000313" key="4">
    <source>
        <dbReference type="Proteomes" id="UP001152422"/>
    </source>
</evidence>
<dbReference type="EMBL" id="JAMBQA010000005">
    <property type="protein sequence ID" value="MDG0846627.1"/>
    <property type="molecule type" value="Genomic_DNA"/>
</dbReference>
<dbReference type="PRINTS" id="PR00111">
    <property type="entry name" value="ABHYDROLASE"/>
</dbReference>
<protein>
    <submittedName>
        <fullName evidence="3">Alpha/beta hydrolase</fullName>
    </submittedName>
</protein>
<dbReference type="InterPro" id="IPR050266">
    <property type="entry name" value="AB_hydrolase_sf"/>
</dbReference>
<dbReference type="InterPro" id="IPR029058">
    <property type="entry name" value="AB_hydrolase_fold"/>
</dbReference>
<accession>A0A9X4R109</accession>
<dbReference type="GO" id="GO:0016787">
    <property type="term" value="F:hydrolase activity"/>
    <property type="evidence" value="ECO:0007669"/>
    <property type="project" value="UniProtKB-KW"/>
</dbReference>